<evidence type="ECO:0000256" key="2">
    <source>
        <dbReference type="ARBA" id="ARBA00023134"/>
    </source>
</evidence>
<gene>
    <name evidence="3" type="primary">RAB9A</name>
    <name evidence="3" type="ORF">AWC38_SpisGene11600</name>
</gene>
<dbReference type="STRING" id="50429.A0A2B4RZF2"/>
<organism evidence="3 4">
    <name type="scientific">Stylophora pistillata</name>
    <name type="common">Smooth cauliflower coral</name>
    <dbReference type="NCBI Taxonomy" id="50429"/>
    <lineage>
        <taxon>Eukaryota</taxon>
        <taxon>Metazoa</taxon>
        <taxon>Cnidaria</taxon>
        <taxon>Anthozoa</taxon>
        <taxon>Hexacorallia</taxon>
        <taxon>Scleractinia</taxon>
        <taxon>Astrocoeniina</taxon>
        <taxon>Pocilloporidae</taxon>
        <taxon>Stylophora</taxon>
    </lineage>
</organism>
<dbReference type="SMART" id="SM00174">
    <property type="entry name" value="RHO"/>
    <property type="match status" value="1"/>
</dbReference>
<dbReference type="Proteomes" id="UP000225706">
    <property type="component" value="Unassembled WGS sequence"/>
</dbReference>
<comment type="caution">
    <text evidence="3">The sequence shown here is derived from an EMBL/GenBank/DDBJ whole genome shotgun (WGS) entry which is preliminary data.</text>
</comment>
<dbReference type="InterPro" id="IPR050227">
    <property type="entry name" value="Rab"/>
</dbReference>
<proteinExistence type="predicted"/>
<dbReference type="PROSITE" id="PS51419">
    <property type="entry name" value="RAB"/>
    <property type="match status" value="1"/>
</dbReference>
<dbReference type="SUPFAM" id="SSF52540">
    <property type="entry name" value="P-loop containing nucleoside triphosphate hydrolases"/>
    <property type="match status" value="1"/>
</dbReference>
<dbReference type="Gene3D" id="3.40.50.300">
    <property type="entry name" value="P-loop containing nucleotide triphosphate hydrolases"/>
    <property type="match status" value="1"/>
</dbReference>
<dbReference type="SMART" id="SM00175">
    <property type="entry name" value="RAB"/>
    <property type="match status" value="1"/>
</dbReference>
<dbReference type="PRINTS" id="PR00449">
    <property type="entry name" value="RASTRNSFRMNG"/>
</dbReference>
<dbReference type="SMART" id="SM00173">
    <property type="entry name" value="RAS"/>
    <property type="match status" value="1"/>
</dbReference>
<dbReference type="InterPro" id="IPR005225">
    <property type="entry name" value="Small_GTP-bd"/>
</dbReference>
<dbReference type="PROSITE" id="PS51421">
    <property type="entry name" value="RAS"/>
    <property type="match status" value="1"/>
</dbReference>
<evidence type="ECO:0000313" key="4">
    <source>
        <dbReference type="Proteomes" id="UP000225706"/>
    </source>
</evidence>
<dbReference type="EMBL" id="LSMT01000194">
    <property type="protein sequence ID" value="PFX23834.1"/>
    <property type="molecule type" value="Genomic_DNA"/>
</dbReference>
<name>A0A2B4RZF2_STYPI</name>
<dbReference type="GO" id="GO:0005525">
    <property type="term" value="F:GTP binding"/>
    <property type="evidence" value="ECO:0007669"/>
    <property type="project" value="UniProtKB-KW"/>
</dbReference>
<dbReference type="CDD" id="cd00154">
    <property type="entry name" value="Rab"/>
    <property type="match status" value="1"/>
</dbReference>
<keyword evidence="2" id="KW-0342">GTP-binding</keyword>
<dbReference type="GO" id="GO:0003924">
    <property type="term" value="F:GTPase activity"/>
    <property type="evidence" value="ECO:0007669"/>
    <property type="project" value="InterPro"/>
</dbReference>
<dbReference type="FunFam" id="3.40.50.300:FF:001329">
    <property type="entry name" value="Small GTP-binding protein, putative"/>
    <property type="match status" value="1"/>
</dbReference>
<protein>
    <submittedName>
        <fullName evidence="3">Ras-related protein Rab-9A</fullName>
    </submittedName>
</protein>
<keyword evidence="1" id="KW-0547">Nucleotide-binding</keyword>
<dbReference type="AlphaFoldDB" id="A0A2B4RZF2"/>
<dbReference type="NCBIfam" id="TIGR00231">
    <property type="entry name" value="small_GTP"/>
    <property type="match status" value="1"/>
</dbReference>
<dbReference type="InterPro" id="IPR001806">
    <property type="entry name" value="Small_GTPase"/>
</dbReference>
<dbReference type="PANTHER" id="PTHR47977">
    <property type="entry name" value="RAS-RELATED PROTEIN RAB"/>
    <property type="match status" value="1"/>
</dbReference>
<dbReference type="OrthoDB" id="28034at2759"/>
<accession>A0A2B4RZF2</accession>
<dbReference type="Pfam" id="PF00071">
    <property type="entry name" value="Ras"/>
    <property type="match status" value="1"/>
</dbReference>
<dbReference type="InterPro" id="IPR027417">
    <property type="entry name" value="P-loop_NTPase"/>
</dbReference>
<reference evidence="4" key="1">
    <citation type="journal article" date="2017" name="bioRxiv">
        <title>Comparative analysis of the genomes of Stylophora pistillata and Acropora digitifera provides evidence for extensive differences between species of corals.</title>
        <authorList>
            <person name="Voolstra C.R."/>
            <person name="Li Y."/>
            <person name="Liew Y.J."/>
            <person name="Baumgarten S."/>
            <person name="Zoccola D."/>
            <person name="Flot J.-F."/>
            <person name="Tambutte S."/>
            <person name="Allemand D."/>
            <person name="Aranda M."/>
        </authorList>
    </citation>
    <scope>NUCLEOTIDE SEQUENCE [LARGE SCALE GENOMIC DNA]</scope>
</reference>
<evidence type="ECO:0000256" key="1">
    <source>
        <dbReference type="ARBA" id="ARBA00022741"/>
    </source>
</evidence>
<evidence type="ECO:0000313" key="3">
    <source>
        <dbReference type="EMBL" id="PFX23834.1"/>
    </source>
</evidence>
<keyword evidence="4" id="KW-1185">Reference proteome</keyword>
<sequence>MNNEENIPLYKIVLAGDLGVGKTSIFRRYDVNKFSEYRESTFGLDKLNKDIEVDGKRLKINVWDTAGMERTRSLTSNYYHNSQAVILVYAIDDMYSLTMLRNWIIDINKDAGEALKFLVGNKIDLTEEGTQVDKQLADQFCNNNGITKLYEVSAKTGKGVREMFDDIAKLLLANKESTKRDEKSFILIKGEANKEVKKESGCSC</sequence>